<evidence type="ECO:0000256" key="1">
    <source>
        <dbReference type="ARBA" id="ARBA00022737"/>
    </source>
</evidence>
<feature type="repeat" description="ANK" evidence="3">
    <location>
        <begin position="150"/>
        <end position="182"/>
    </location>
</feature>
<reference evidence="4" key="1">
    <citation type="submission" date="2021-03" db="EMBL/GenBank/DDBJ databases">
        <authorList>
            <person name="Bekaert M."/>
        </authorList>
    </citation>
    <scope>NUCLEOTIDE SEQUENCE</scope>
</reference>
<dbReference type="PRINTS" id="PR01415">
    <property type="entry name" value="ANKYRIN"/>
</dbReference>
<keyword evidence="1" id="KW-0677">Repeat</keyword>
<feature type="repeat" description="ANK" evidence="3">
    <location>
        <begin position="191"/>
        <end position="224"/>
    </location>
</feature>
<keyword evidence="2 3" id="KW-0040">ANK repeat</keyword>
<gene>
    <name evidence="4" type="ORF">MEDL_5172</name>
</gene>
<feature type="repeat" description="ANK" evidence="3">
    <location>
        <begin position="293"/>
        <end position="325"/>
    </location>
</feature>
<dbReference type="InterPro" id="IPR002110">
    <property type="entry name" value="Ankyrin_rpt"/>
</dbReference>
<evidence type="ECO:0000256" key="2">
    <source>
        <dbReference type="ARBA" id="ARBA00023043"/>
    </source>
</evidence>
<protein>
    <submittedName>
        <fullName evidence="4">Uncharacterized protein</fullName>
    </submittedName>
</protein>
<dbReference type="Pfam" id="PF12796">
    <property type="entry name" value="Ank_2"/>
    <property type="match status" value="2"/>
</dbReference>
<dbReference type="SMART" id="SM00248">
    <property type="entry name" value="ANK"/>
    <property type="match status" value="8"/>
</dbReference>
<dbReference type="InterPro" id="IPR050663">
    <property type="entry name" value="Ankyrin-SOCS_Box"/>
</dbReference>
<dbReference type="PROSITE" id="PS50297">
    <property type="entry name" value="ANK_REP_REGION"/>
    <property type="match status" value="3"/>
</dbReference>
<proteinExistence type="predicted"/>
<sequence>MLRDWIEGRVHEVFGNINFSITHFEFEFLNHLRNIGNAMQAKLAKTNDTFTGDSLLAVCSYVGILQLTEWCLDNSANTNSYNNYNEHVLYTACIHNRHHIVCRLLDDADKKYINVHVYNQTFYKACQCGFKEIVIRLLKETIDVNDSYSSPATPLFIACKHGHVQIVSILLNQKADEIDINKGKRQSYYDMMKTPLYIACKRGHIEIVSMLLTSPGIDVNMRRDNFKTPLYAASAGGYTYIVSLLLKHDSQGINKARIHGATSLFVACQKGHAEVVTVLLNQKSILINECMFTGMSPLFIASLQGHTQIVELLLSSNSDVNICFKNKATVEYEFKQYSMRIMLSYVNLFGFKQHISKFEELLRVLNG</sequence>
<dbReference type="Proteomes" id="UP000683360">
    <property type="component" value="Unassembled WGS sequence"/>
</dbReference>
<evidence type="ECO:0000256" key="3">
    <source>
        <dbReference type="PROSITE-ProRule" id="PRU00023"/>
    </source>
</evidence>
<keyword evidence="5" id="KW-1185">Reference proteome</keyword>
<evidence type="ECO:0000313" key="5">
    <source>
        <dbReference type="Proteomes" id="UP000683360"/>
    </source>
</evidence>
<dbReference type="PANTHER" id="PTHR24193:SF121">
    <property type="entry name" value="ADA2A-CONTAINING COMPLEX COMPONENT 3, ISOFORM D"/>
    <property type="match status" value="1"/>
</dbReference>
<dbReference type="OrthoDB" id="10252328at2759"/>
<dbReference type="PANTHER" id="PTHR24193">
    <property type="entry name" value="ANKYRIN REPEAT PROTEIN"/>
    <property type="match status" value="1"/>
</dbReference>
<evidence type="ECO:0000313" key="4">
    <source>
        <dbReference type="EMBL" id="CAG2189844.1"/>
    </source>
</evidence>
<name>A0A8S3Q0J6_MYTED</name>
<dbReference type="InterPro" id="IPR036770">
    <property type="entry name" value="Ankyrin_rpt-contain_sf"/>
</dbReference>
<dbReference type="AlphaFoldDB" id="A0A8S3Q0J6"/>
<dbReference type="Gene3D" id="1.25.40.20">
    <property type="entry name" value="Ankyrin repeat-containing domain"/>
    <property type="match status" value="1"/>
</dbReference>
<comment type="caution">
    <text evidence="4">The sequence shown here is derived from an EMBL/GenBank/DDBJ whole genome shotgun (WGS) entry which is preliminary data.</text>
</comment>
<accession>A0A8S3Q0J6</accession>
<organism evidence="4 5">
    <name type="scientific">Mytilus edulis</name>
    <name type="common">Blue mussel</name>
    <dbReference type="NCBI Taxonomy" id="6550"/>
    <lineage>
        <taxon>Eukaryota</taxon>
        <taxon>Metazoa</taxon>
        <taxon>Spiralia</taxon>
        <taxon>Lophotrochozoa</taxon>
        <taxon>Mollusca</taxon>
        <taxon>Bivalvia</taxon>
        <taxon>Autobranchia</taxon>
        <taxon>Pteriomorphia</taxon>
        <taxon>Mytilida</taxon>
        <taxon>Mytiloidea</taxon>
        <taxon>Mytilidae</taxon>
        <taxon>Mytilinae</taxon>
        <taxon>Mytilus</taxon>
    </lineage>
</organism>
<dbReference type="SUPFAM" id="SSF48403">
    <property type="entry name" value="Ankyrin repeat"/>
    <property type="match status" value="1"/>
</dbReference>
<dbReference type="PROSITE" id="PS50088">
    <property type="entry name" value="ANK_REPEAT"/>
    <property type="match status" value="3"/>
</dbReference>
<dbReference type="EMBL" id="CAJPWZ010000305">
    <property type="protein sequence ID" value="CAG2189844.1"/>
    <property type="molecule type" value="Genomic_DNA"/>
</dbReference>